<dbReference type="InterPro" id="IPR011066">
    <property type="entry name" value="MscS_channel_C_sf"/>
</dbReference>
<comment type="subcellular location">
    <subcellularLocation>
        <location evidence="1">Cell membrane</location>
        <topology evidence="1">Multi-pass membrane protein</topology>
    </subcellularLocation>
</comment>
<dbReference type="Pfam" id="PF00924">
    <property type="entry name" value="MS_channel_2nd"/>
    <property type="match status" value="1"/>
</dbReference>
<evidence type="ECO:0000256" key="6">
    <source>
        <dbReference type="ARBA" id="ARBA00023136"/>
    </source>
</evidence>
<sequence>MNFHIVDFFRSLNITLANALFALGAAVVSYILMHGALILLRKRLGALSNDRQHGTVAQVLSKTLAHTGALAIVATAILIGLSVLDLPEPWNTRLGHLWFFTLGIQIAMFLHRAVKIGSRRYFLAHSHGAGDQQVTVAHTVVIWLLQTTVWVVFVLAMLSNLGINVTTFVASLGIGGVAIALAVQNILGDLFASMSIAVDKPFEVGDYISAKDYAGTVEHVGLKTTRLRALGGEQIVVANAELLRTTVYNFRRMTTRRIVFALRASPSTPPQLAAKVPAMLGEIVKRRDKARFDRAHLKTVDQNWIEYEIVYTMLDPNYDLYMDTQQAINLEAMRMFADLGISMAPRPQHVLLQEAPDTRADVRGEETAAANEYVDGASDTAGTGDTRDTRDAGPRLLKH</sequence>
<organism evidence="11 12">
    <name type="scientific">Massilia agri</name>
    <dbReference type="NCBI Taxonomy" id="1886785"/>
    <lineage>
        <taxon>Bacteria</taxon>
        <taxon>Pseudomonadati</taxon>
        <taxon>Pseudomonadota</taxon>
        <taxon>Betaproteobacteria</taxon>
        <taxon>Burkholderiales</taxon>
        <taxon>Oxalobacteraceae</taxon>
        <taxon>Telluria group</taxon>
        <taxon>Massilia</taxon>
    </lineage>
</organism>
<keyword evidence="12" id="KW-1185">Reference proteome</keyword>
<dbReference type="Gene3D" id="1.10.287.1260">
    <property type="match status" value="1"/>
</dbReference>
<evidence type="ECO:0000256" key="1">
    <source>
        <dbReference type="ARBA" id="ARBA00004651"/>
    </source>
</evidence>
<keyword evidence="5 8" id="KW-1133">Transmembrane helix</keyword>
<dbReference type="InterPro" id="IPR010920">
    <property type="entry name" value="LSM_dom_sf"/>
</dbReference>
<feature type="transmembrane region" description="Helical" evidence="8">
    <location>
        <begin position="165"/>
        <end position="187"/>
    </location>
</feature>
<evidence type="ECO:0000256" key="7">
    <source>
        <dbReference type="SAM" id="MobiDB-lite"/>
    </source>
</evidence>
<comment type="caution">
    <text evidence="11">The sequence shown here is derived from an EMBL/GenBank/DDBJ whole genome shotgun (WGS) entry which is preliminary data.</text>
</comment>
<feature type="region of interest" description="Disordered" evidence="7">
    <location>
        <begin position="368"/>
        <end position="399"/>
    </location>
</feature>
<name>A0ABT2ASP3_9BURK</name>
<evidence type="ECO:0000256" key="5">
    <source>
        <dbReference type="ARBA" id="ARBA00022989"/>
    </source>
</evidence>
<gene>
    <name evidence="11" type="ORF">NX780_21625</name>
</gene>
<keyword evidence="3" id="KW-1003">Cell membrane</keyword>
<evidence type="ECO:0000259" key="9">
    <source>
        <dbReference type="Pfam" id="PF00924"/>
    </source>
</evidence>
<evidence type="ECO:0000256" key="4">
    <source>
        <dbReference type="ARBA" id="ARBA00022692"/>
    </source>
</evidence>
<dbReference type="PANTHER" id="PTHR30566:SF25">
    <property type="entry name" value="INNER MEMBRANE PROTEIN"/>
    <property type="match status" value="1"/>
</dbReference>
<proteinExistence type="inferred from homology"/>
<dbReference type="RefSeq" id="WP_258829950.1">
    <property type="nucleotide sequence ID" value="NZ_JANUHA010000020.1"/>
</dbReference>
<feature type="transmembrane region" description="Helical" evidence="8">
    <location>
        <begin position="135"/>
        <end position="159"/>
    </location>
</feature>
<dbReference type="EMBL" id="JANUHA010000020">
    <property type="protein sequence ID" value="MCS0598950.1"/>
    <property type="molecule type" value="Genomic_DNA"/>
</dbReference>
<comment type="similarity">
    <text evidence="2">Belongs to the MscS (TC 1.A.23) family.</text>
</comment>
<dbReference type="SUPFAM" id="SSF50182">
    <property type="entry name" value="Sm-like ribonucleoproteins"/>
    <property type="match status" value="1"/>
</dbReference>
<dbReference type="InterPro" id="IPR023408">
    <property type="entry name" value="MscS_beta-dom_sf"/>
</dbReference>
<keyword evidence="6 8" id="KW-0472">Membrane</keyword>
<dbReference type="PANTHER" id="PTHR30566">
    <property type="entry name" value="YNAI-RELATED MECHANOSENSITIVE ION CHANNEL"/>
    <property type="match status" value="1"/>
</dbReference>
<feature type="domain" description="Mechanosensitive ion channel transmembrane helices 2/3" evidence="10">
    <location>
        <begin position="148"/>
        <end position="184"/>
    </location>
</feature>
<evidence type="ECO:0000256" key="8">
    <source>
        <dbReference type="SAM" id="Phobius"/>
    </source>
</evidence>
<evidence type="ECO:0000259" key="10">
    <source>
        <dbReference type="Pfam" id="PF21088"/>
    </source>
</evidence>
<evidence type="ECO:0000256" key="3">
    <source>
        <dbReference type="ARBA" id="ARBA00022475"/>
    </source>
</evidence>
<evidence type="ECO:0000256" key="2">
    <source>
        <dbReference type="ARBA" id="ARBA00008017"/>
    </source>
</evidence>
<feature type="domain" description="Mechanosensitive ion channel MscS" evidence="9">
    <location>
        <begin position="185"/>
        <end position="252"/>
    </location>
</feature>
<feature type="transmembrane region" description="Helical" evidence="8">
    <location>
        <begin position="96"/>
        <end position="114"/>
    </location>
</feature>
<accession>A0ABT2ASP3</accession>
<reference evidence="11 12" key="1">
    <citation type="submission" date="2022-08" db="EMBL/GenBank/DDBJ databases">
        <title>Reclassification of Massilia species as members of the genera Telluria, Duganella, Pseudoduganella, Mokoshia gen. nov. and Zemynaea gen. nov. using orthogonal and non-orthogonal genome-based approaches.</title>
        <authorList>
            <person name="Bowman J.P."/>
        </authorList>
    </citation>
    <scope>NUCLEOTIDE SEQUENCE [LARGE SCALE GENOMIC DNA]</scope>
    <source>
        <strain evidence="11 12">JCM 31661</strain>
    </source>
</reference>
<protein>
    <submittedName>
        <fullName evidence="11">Mechanosensitive ion channel family protein</fullName>
    </submittedName>
</protein>
<dbReference type="SUPFAM" id="SSF82861">
    <property type="entry name" value="Mechanosensitive channel protein MscS (YggB), transmembrane region"/>
    <property type="match status" value="1"/>
</dbReference>
<feature type="transmembrane region" description="Helical" evidence="8">
    <location>
        <begin position="20"/>
        <end position="40"/>
    </location>
</feature>
<keyword evidence="4 8" id="KW-0812">Transmembrane</keyword>
<dbReference type="InterPro" id="IPR006685">
    <property type="entry name" value="MscS_channel_2nd"/>
</dbReference>
<evidence type="ECO:0000313" key="12">
    <source>
        <dbReference type="Proteomes" id="UP001206572"/>
    </source>
</evidence>
<evidence type="ECO:0000313" key="11">
    <source>
        <dbReference type="EMBL" id="MCS0598950.1"/>
    </source>
</evidence>
<dbReference type="Proteomes" id="UP001206572">
    <property type="component" value="Unassembled WGS sequence"/>
</dbReference>
<dbReference type="Pfam" id="PF21088">
    <property type="entry name" value="MS_channel_1st"/>
    <property type="match status" value="1"/>
</dbReference>
<feature type="compositionally biased region" description="Low complexity" evidence="7">
    <location>
        <begin position="375"/>
        <end position="384"/>
    </location>
</feature>
<dbReference type="InterPro" id="IPR011014">
    <property type="entry name" value="MscS_channel_TM-2"/>
</dbReference>
<dbReference type="Gene3D" id="2.30.30.60">
    <property type="match status" value="1"/>
</dbReference>
<feature type="transmembrane region" description="Helical" evidence="8">
    <location>
        <begin position="60"/>
        <end position="84"/>
    </location>
</feature>
<dbReference type="InterPro" id="IPR049142">
    <property type="entry name" value="MS_channel_1st"/>
</dbReference>
<dbReference type="SUPFAM" id="SSF82689">
    <property type="entry name" value="Mechanosensitive channel protein MscS (YggB), C-terminal domain"/>
    <property type="match status" value="1"/>
</dbReference>